<gene>
    <name evidence="1" type="ORF">LCGC14_2070410</name>
</gene>
<proteinExistence type="predicted"/>
<sequence length="184" mass="19933">MSSQLIRKRCCCNHNPSEQCTWVYTTPSGGIFWPSFPTPGWNPWPTVDPNGTFYLTRTEPCVGCADTMVVVVSGVTAHKSDPWGDCNFFPYSYKEVLTHFAVAVIAESDKITVRVGYYSPWFNGVCNMMVVLEASADCGDCCNIELDSGDCATGGTPCGSCVDCSTPPDCCWLHSGGHITVTEG</sequence>
<accession>A0A0F9EIH1</accession>
<organism evidence="1">
    <name type="scientific">marine sediment metagenome</name>
    <dbReference type="NCBI Taxonomy" id="412755"/>
    <lineage>
        <taxon>unclassified sequences</taxon>
        <taxon>metagenomes</taxon>
        <taxon>ecological metagenomes</taxon>
    </lineage>
</organism>
<protein>
    <submittedName>
        <fullName evidence="1">Uncharacterized protein</fullName>
    </submittedName>
</protein>
<name>A0A0F9EIH1_9ZZZZ</name>
<evidence type="ECO:0000313" key="1">
    <source>
        <dbReference type="EMBL" id="KKL73883.1"/>
    </source>
</evidence>
<comment type="caution">
    <text evidence="1">The sequence shown here is derived from an EMBL/GenBank/DDBJ whole genome shotgun (WGS) entry which is preliminary data.</text>
</comment>
<reference evidence="1" key="1">
    <citation type="journal article" date="2015" name="Nature">
        <title>Complex archaea that bridge the gap between prokaryotes and eukaryotes.</title>
        <authorList>
            <person name="Spang A."/>
            <person name="Saw J.H."/>
            <person name="Jorgensen S.L."/>
            <person name="Zaremba-Niedzwiedzka K."/>
            <person name="Martijn J."/>
            <person name="Lind A.E."/>
            <person name="van Eijk R."/>
            <person name="Schleper C."/>
            <person name="Guy L."/>
            <person name="Ettema T.J."/>
        </authorList>
    </citation>
    <scope>NUCLEOTIDE SEQUENCE</scope>
</reference>
<dbReference type="EMBL" id="LAZR01024826">
    <property type="protein sequence ID" value="KKL73883.1"/>
    <property type="molecule type" value="Genomic_DNA"/>
</dbReference>
<dbReference type="AlphaFoldDB" id="A0A0F9EIH1"/>